<keyword evidence="8" id="KW-0888">Threonine protease</keyword>
<dbReference type="NCBIfam" id="TIGR03692">
    <property type="entry name" value="ATP_dep_HslV"/>
    <property type="match status" value="1"/>
</dbReference>
<sequence>MRTTRYAVRNTTILAIRSAQERIAVIASDGQATLNNVVIKSTAKKVRKIYNDQVLVGFAGATADAITLFERFEHKLKEFSGNLKRAAVELTKDWRTDRVLRRLEAMMAVANSEALLLISGAGDVIEPDDELVGLGSGGAYALAAAKALRQNTKLPVEEIARKALEIAGSLDIYTNQHISLETLEW</sequence>
<keyword evidence="5 8" id="KW-0479">Metal-binding</keyword>
<dbReference type="AlphaFoldDB" id="H5SRK6"/>
<dbReference type="PANTHER" id="PTHR32194:SF0">
    <property type="entry name" value="ATP-DEPENDENT PROTEASE SUBUNIT HSLV"/>
    <property type="match status" value="1"/>
</dbReference>
<dbReference type="InterPro" id="IPR023333">
    <property type="entry name" value="Proteasome_suB-type"/>
</dbReference>
<keyword evidence="6 8" id="KW-0378">Hydrolase</keyword>
<proteinExistence type="inferred from homology"/>
<dbReference type="InterPro" id="IPR001353">
    <property type="entry name" value="Proteasome_sua/b"/>
</dbReference>
<comment type="activity regulation">
    <text evidence="8">Allosterically activated by HslU binding.</text>
</comment>
<dbReference type="SUPFAM" id="SSF56235">
    <property type="entry name" value="N-terminal nucleophile aminohydrolases (Ntn hydrolases)"/>
    <property type="match status" value="1"/>
</dbReference>
<feature type="binding site" evidence="8">
    <location>
        <position position="168"/>
    </location>
    <ligand>
        <name>Na(+)</name>
        <dbReference type="ChEBI" id="CHEBI:29101"/>
    </ligand>
</feature>
<dbReference type="PANTHER" id="PTHR32194">
    <property type="entry name" value="METALLOPROTEASE TLDD"/>
    <property type="match status" value="1"/>
</dbReference>
<evidence type="ECO:0000256" key="8">
    <source>
        <dbReference type="HAMAP-Rule" id="MF_00248"/>
    </source>
</evidence>
<dbReference type="Gene3D" id="3.60.20.10">
    <property type="entry name" value="Glutamine Phosphoribosylpyrophosphate, subunit 1, domain 1"/>
    <property type="match status" value="1"/>
</dbReference>
<dbReference type="PROSITE" id="PS51476">
    <property type="entry name" value="PROTEASOME_BETA_2"/>
    <property type="match status" value="1"/>
</dbReference>
<evidence type="ECO:0000256" key="3">
    <source>
        <dbReference type="ARBA" id="ARBA00022490"/>
    </source>
</evidence>
<keyword evidence="3 8" id="KW-0963">Cytoplasm</keyword>
<protein>
    <recommendedName>
        <fullName evidence="8">ATP-dependent protease subunit HslV</fullName>
        <ecNumber evidence="8">3.4.25.2</ecNumber>
    </recommendedName>
</protein>
<gene>
    <name evidence="8" type="primary">hslV</name>
    <name evidence="9" type="ORF">HGMM_OP2C271</name>
</gene>
<dbReference type="Pfam" id="PF00227">
    <property type="entry name" value="Proteasome"/>
    <property type="match status" value="1"/>
</dbReference>
<evidence type="ECO:0000256" key="5">
    <source>
        <dbReference type="ARBA" id="ARBA00022723"/>
    </source>
</evidence>
<dbReference type="GO" id="GO:0046872">
    <property type="term" value="F:metal ion binding"/>
    <property type="evidence" value="ECO:0007669"/>
    <property type="project" value="UniProtKB-KW"/>
</dbReference>
<organism evidence="9">
    <name type="scientific">Acetithermum autotrophicum</name>
    <dbReference type="NCBI Taxonomy" id="1446466"/>
    <lineage>
        <taxon>Bacteria</taxon>
        <taxon>Candidatus Bipolaricaulota</taxon>
        <taxon>Candidatus Acetithermum</taxon>
    </lineage>
</organism>
<evidence type="ECO:0000256" key="2">
    <source>
        <dbReference type="ARBA" id="ARBA00006053"/>
    </source>
</evidence>
<dbReference type="GO" id="GO:0004298">
    <property type="term" value="F:threonine-type endopeptidase activity"/>
    <property type="evidence" value="ECO:0007669"/>
    <property type="project" value="UniProtKB-KW"/>
</dbReference>
<dbReference type="GO" id="GO:0051603">
    <property type="term" value="P:proteolysis involved in protein catabolic process"/>
    <property type="evidence" value="ECO:0007669"/>
    <property type="project" value="InterPro"/>
</dbReference>
<dbReference type="PIRSF" id="PIRSF039093">
    <property type="entry name" value="HslV"/>
    <property type="match status" value="1"/>
</dbReference>
<feature type="binding site" evidence="8">
    <location>
        <position position="174"/>
    </location>
    <ligand>
        <name>Na(+)</name>
        <dbReference type="ChEBI" id="CHEBI:29101"/>
    </ligand>
</feature>
<evidence type="ECO:0000256" key="1">
    <source>
        <dbReference type="ARBA" id="ARBA00004496"/>
    </source>
</evidence>
<accession>H5SRK6</accession>
<dbReference type="EMBL" id="AP011801">
    <property type="protein sequence ID" value="BAL58723.1"/>
    <property type="molecule type" value="Genomic_DNA"/>
</dbReference>
<evidence type="ECO:0000256" key="7">
    <source>
        <dbReference type="ARBA" id="ARBA00023053"/>
    </source>
</evidence>
<comment type="subunit">
    <text evidence="8">A double ring-shaped homohexamer of HslV is capped on each side by a ring-shaped HslU homohexamer. The assembly of the HslU/HslV complex is dependent on binding of ATP.</text>
</comment>
<feature type="active site" evidence="8">
    <location>
        <position position="11"/>
    </location>
</feature>
<dbReference type="InterPro" id="IPR022281">
    <property type="entry name" value="ATP-dep_Prtase_HsIV_su"/>
</dbReference>
<dbReference type="GO" id="GO:0005839">
    <property type="term" value="C:proteasome core complex"/>
    <property type="evidence" value="ECO:0007669"/>
    <property type="project" value="InterPro"/>
</dbReference>
<keyword evidence="8" id="KW-0021">Allosteric enzyme</keyword>
<reference evidence="9" key="1">
    <citation type="journal article" date="2005" name="Environ. Microbiol.">
        <title>Genetic and functional properties of uncultivated thermophilic crenarchaeotes from a subsurface gold mine as revealed by analysis of genome fragments.</title>
        <authorList>
            <person name="Nunoura T."/>
            <person name="Hirayama H."/>
            <person name="Takami H."/>
            <person name="Oida H."/>
            <person name="Nishi S."/>
            <person name="Shimamura S."/>
            <person name="Suzuki Y."/>
            <person name="Inagaki F."/>
            <person name="Takai K."/>
            <person name="Nealson K.H."/>
            <person name="Horikoshi K."/>
        </authorList>
    </citation>
    <scope>NUCLEOTIDE SEQUENCE</scope>
</reference>
<keyword evidence="4 8" id="KW-0645">Protease</keyword>
<comment type="catalytic activity">
    <reaction evidence="8">
        <text>ATP-dependent cleavage of peptide bonds with broad specificity.</text>
        <dbReference type="EC" id="3.4.25.2"/>
    </reaction>
</comment>
<dbReference type="HAMAP" id="MF_00248">
    <property type="entry name" value="HslV"/>
    <property type="match status" value="1"/>
</dbReference>
<dbReference type="InterPro" id="IPR029055">
    <property type="entry name" value="Ntn_hydrolases_N"/>
</dbReference>
<feature type="binding site" evidence="8">
    <location>
        <position position="171"/>
    </location>
    <ligand>
        <name>Na(+)</name>
        <dbReference type="ChEBI" id="CHEBI:29101"/>
    </ligand>
</feature>
<dbReference type="EC" id="3.4.25.2" evidence="8"/>
<comment type="subcellular location">
    <subcellularLocation>
        <location evidence="1 8">Cytoplasm</location>
    </subcellularLocation>
</comment>
<evidence type="ECO:0000256" key="6">
    <source>
        <dbReference type="ARBA" id="ARBA00022801"/>
    </source>
</evidence>
<keyword evidence="7 8" id="KW-0915">Sodium</keyword>
<comment type="function">
    <text evidence="8">Protease subunit of a proteasome-like degradation complex believed to be a general protein degrading machinery.</text>
</comment>
<evidence type="ECO:0000256" key="4">
    <source>
        <dbReference type="ARBA" id="ARBA00022670"/>
    </source>
</evidence>
<reference evidence="9" key="2">
    <citation type="journal article" date="2012" name="PLoS ONE">
        <title>A Deeply Branching Thermophilic Bacterium with an Ancient Acetyl-CoA Pathway Dominates a Subsurface Ecosystem.</title>
        <authorList>
            <person name="Takami H."/>
            <person name="Noguchi H."/>
            <person name="Takaki Y."/>
            <person name="Uchiyama I."/>
            <person name="Toyoda A."/>
            <person name="Nishi S."/>
            <person name="Chee G.-J."/>
            <person name="Arai W."/>
            <person name="Nunoura T."/>
            <person name="Itoh T."/>
            <person name="Hattori M."/>
            <person name="Takai K."/>
        </authorList>
    </citation>
    <scope>NUCLEOTIDE SEQUENCE</scope>
</reference>
<comment type="similarity">
    <text evidence="2 8">Belongs to the peptidase T1B family. HslV subfamily.</text>
</comment>
<dbReference type="GO" id="GO:0009376">
    <property type="term" value="C:HslUV protease complex"/>
    <property type="evidence" value="ECO:0007669"/>
    <property type="project" value="UniProtKB-UniRule"/>
</dbReference>
<name>H5SRK6_ACEAU</name>
<evidence type="ECO:0000313" key="9">
    <source>
        <dbReference type="EMBL" id="BAL58723.1"/>
    </source>
</evidence>
<dbReference type="NCBIfam" id="NF003964">
    <property type="entry name" value="PRK05456.1"/>
    <property type="match status" value="1"/>
</dbReference>